<comment type="subcellular location">
    <subcellularLocation>
        <location evidence="1">Nucleus</location>
    </subcellularLocation>
</comment>
<dbReference type="EMBL" id="JAVRRD010000002">
    <property type="protein sequence ID" value="KAK5062508.1"/>
    <property type="molecule type" value="Genomic_DNA"/>
</dbReference>
<keyword evidence="6" id="KW-0539">Nucleus</keyword>
<dbReference type="PROSITE" id="PS50048">
    <property type="entry name" value="ZN2_CY6_FUNGAL_2"/>
    <property type="match status" value="1"/>
</dbReference>
<dbReference type="AlphaFoldDB" id="A0AAV9NMA9"/>
<dbReference type="InterPro" id="IPR050815">
    <property type="entry name" value="TF_fung"/>
</dbReference>
<keyword evidence="9" id="KW-1185">Reference proteome</keyword>
<dbReference type="InterPro" id="IPR001138">
    <property type="entry name" value="Zn2Cys6_DnaBD"/>
</dbReference>
<dbReference type="Pfam" id="PF04082">
    <property type="entry name" value="Fungal_trans"/>
    <property type="match status" value="1"/>
</dbReference>
<organism evidence="8 9">
    <name type="scientific">Exophiala bonariae</name>
    <dbReference type="NCBI Taxonomy" id="1690606"/>
    <lineage>
        <taxon>Eukaryota</taxon>
        <taxon>Fungi</taxon>
        <taxon>Dikarya</taxon>
        <taxon>Ascomycota</taxon>
        <taxon>Pezizomycotina</taxon>
        <taxon>Eurotiomycetes</taxon>
        <taxon>Chaetothyriomycetidae</taxon>
        <taxon>Chaetothyriales</taxon>
        <taxon>Herpotrichiellaceae</taxon>
        <taxon>Exophiala</taxon>
    </lineage>
</organism>
<dbReference type="GO" id="GO:0006351">
    <property type="term" value="P:DNA-templated transcription"/>
    <property type="evidence" value="ECO:0007669"/>
    <property type="project" value="InterPro"/>
</dbReference>
<dbReference type="GO" id="GO:0000981">
    <property type="term" value="F:DNA-binding transcription factor activity, RNA polymerase II-specific"/>
    <property type="evidence" value="ECO:0007669"/>
    <property type="project" value="InterPro"/>
</dbReference>
<reference evidence="8 9" key="1">
    <citation type="submission" date="2023-08" db="EMBL/GenBank/DDBJ databases">
        <title>Black Yeasts Isolated from many extreme environments.</title>
        <authorList>
            <person name="Coleine C."/>
            <person name="Stajich J.E."/>
            <person name="Selbmann L."/>
        </authorList>
    </citation>
    <scope>NUCLEOTIDE SEQUENCE [LARGE SCALE GENOMIC DNA]</scope>
    <source>
        <strain evidence="8 9">CCFEE 5792</strain>
    </source>
</reference>
<evidence type="ECO:0000259" key="7">
    <source>
        <dbReference type="PROSITE" id="PS50048"/>
    </source>
</evidence>
<dbReference type="InterPro" id="IPR007219">
    <property type="entry name" value="XnlR_reg_dom"/>
</dbReference>
<evidence type="ECO:0000256" key="1">
    <source>
        <dbReference type="ARBA" id="ARBA00004123"/>
    </source>
</evidence>
<dbReference type="GO" id="GO:0005634">
    <property type="term" value="C:nucleus"/>
    <property type="evidence" value="ECO:0007669"/>
    <property type="project" value="UniProtKB-SubCell"/>
</dbReference>
<dbReference type="Proteomes" id="UP001358417">
    <property type="component" value="Unassembled WGS sequence"/>
</dbReference>
<dbReference type="Gene3D" id="4.10.240.10">
    <property type="entry name" value="Zn(2)-C6 fungal-type DNA-binding domain"/>
    <property type="match status" value="1"/>
</dbReference>
<dbReference type="CDD" id="cd00067">
    <property type="entry name" value="GAL4"/>
    <property type="match status" value="1"/>
</dbReference>
<proteinExistence type="predicted"/>
<evidence type="ECO:0000256" key="3">
    <source>
        <dbReference type="ARBA" id="ARBA00023015"/>
    </source>
</evidence>
<evidence type="ECO:0000256" key="5">
    <source>
        <dbReference type="ARBA" id="ARBA00023163"/>
    </source>
</evidence>
<dbReference type="Pfam" id="PF00172">
    <property type="entry name" value="Zn_clus"/>
    <property type="match status" value="1"/>
</dbReference>
<dbReference type="PANTHER" id="PTHR47338">
    <property type="entry name" value="ZN(II)2CYS6 TRANSCRIPTION FACTOR (EUROFUNG)-RELATED"/>
    <property type="match status" value="1"/>
</dbReference>
<feature type="domain" description="Zn(2)-C6 fungal-type" evidence="7">
    <location>
        <begin position="8"/>
        <end position="38"/>
    </location>
</feature>
<dbReference type="CDD" id="cd12148">
    <property type="entry name" value="fungal_TF_MHR"/>
    <property type="match status" value="1"/>
</dbReference>
<dbReference type="SMART" id="SM00066">
    <property type="entry name" value="GAL4"/>
    <property type="match status" value="1"/>
</dbReference>
<keyword evidence="4" id="KW-0238">DNA-binding</keyword>
<sequence>MSGRPRKACSTCKLQKIRCTGEKPKCKRCVRLEHSCSYEARSTVPRKAQQTPPSLDPYYGQTNLPALTHNSNRTHVNTVGQGIYLGIPRPLIKELIEIYYENVCNSTLLLHKTSFLESVSKGTVVPHTLLSVCAWGANFYKDSNGSATLKAGGFMTEWAQQAGKLAFQEIENFSNDLVVTFLNLTLFWHSQGSWKVSSLYKANAFHLLCILGIGNSQQQKIQAFDVEVQRRLFWSWYIMHCHNTESRGVLDTVGDLMSLPLPWPEEDFGLGTLTSPTTTLASSEGSTSVFAEMSKIMTLWSQAVNLIKTPETSLSAGRVTAILTLDDKVALWWRNLPSTLKLEADSLATVPGAPLPLLLLTNLIYHQTLCVLHASIVPLFCWTAGDDAWSLTRQSSAQVAYEHACTVSALIRAALASSTKISAMPTFVAYAAYGGCAILMPFMWSTNLSLRYQAQANVRTNVRMIHGMAEYWKFAKLLTVHVNCLYNIHKRNPPTLDNEPKYIDVGELTSFKIEALYARVSILTFLGVLQKGSSSFADPGQETTDLGIEPSVAEGNDLMGGPVGDDLDGPVETSQQKVLPTISTQPSVKRNDLPDLMQSQQWNLLPPSGPGIDMFSPSFTLSNLEALADSSATDVMQSDFDLEFVDIDGWDYGTMNLSPWLGVAEGT</sequence>
<keyword evidence="5" id="KW-0804">Transcription</keyword>
<dbReference type="InterPro" id="IPR036864">
    <property type="entry name" value="Zn2-C6_fun-type_DNA-bd_sf"/>
</dbReference>
<protein>
    <recommendedName>
        <fullName evidence="7">Zn(2)-C6 fungal-type domain-containing protein</fullName>
    </recommendedName>
</protein>
<gene>
    <name evidence="8" type="ORF">LTR84_004581</name>
</gene>
<evidence type="ECO:0000256" key="4">
    <source>
        <dbReference type="ARBA" id="ARBA00023125"/>
    </source>
</evidence>
<keyword evidence="3" id="KW-0805">Transcription regulation</keyword>
<evidence type="ECO:0000256" key="6">
    <source>
        <dbReference type="ARBA" id="ARBA00023242"/>
    </source>
</evidence>
<comment type="caution">
    <text evidence="8">The sequence shown here is derived from an EMBL/GenBank/DDBJ whole genome shotgun (WGS) entry which is preliminary data.</text>
</comment>
<dbReference type="RefSeq" id="XP_064710780.1">
    <property type="nucleotide sequence ID" value="XM_064848156.1"/>
</dbReference>
<evidence type="ECO:0000256" key="2">
    <source>
        <dbReference type="ARBA" id="ARBA00022723"/>
    </source>
</evidence>
<evidence type="ECO:0000313" key="9">
    <source>
        <dbReference type="Proteomes" id="UP001358417"/>
    </source>
</evidence>
<dbReference type="GO" id="GO:0003677">
    <property type="term" value="F:DNA binding"/>
    <property type="evidence" value="ECO:0007669"/>
    <property type="project" value="UniProtKB-KW"/>
</dbReference>
<name>A0AAV9NMA9_9EURO</name>
<dbReference type="SUPFAM" id="SSF57701">
    <property type="entry name" value="Zn2/Cys6 DNA-binding domain"/>
    <property type="match status" value="1"/>
</dbReference>
<dbReference type="GeneID" id="89972759"/>
<dbReference type="GO" id="GO:0008270">
    <property type="term" value="F:zinc ion binding"/>
    <property type="evidence" value="ECO:0007669"/>
    <property type="project" value="InterPro"/>
</dbReference>
<accession>A0AAV9NMA9</accession>
<dbReference type="PANTHER" id="PTHR47338:SF7">
    <property type="entry name" value="ZN(II)2CYS6 TRANSCRIPTION FACTOR (EUROFUNG)"/>
    <property type="match status" value="1"/>
</dbReference>
<dbReference type="PROSITE" id="PS00463">
    <property type="entry name" value="ZN2_CY6_FUNGAL_1"/>
    <property type="match status" value="1"/>
</dbReference>
<keyword evidence="2" id="KW-0479">Metal-binding</keyword>
<evidence type="ECO:0000313" key="8">
    <source>
        <dbReference type="EMBL" id="KAK5062508.1"/>
    </source>
</evidence>